<dbReference type="InterPro" id="IPR039220">
    <property type="entry name" value="FAM3"/>
</dbReference>
<comment type="caution">
    <text evidence="8">The sequence shown here is derived from an EMBL/GenBank/DDBJ whole genome shotgun (WGS) entry which is preliminary data.</text>
</comment>
<dbReference type="Proteomes" id="UP000324222">
    <property type="component" value="Unassembled WGS sequence"/>
</dbReference>
<dbReference type="Pfam" id="PF15711">
    <property type="entry name" value="ILEI"/>
    <property type="match status" value="1"/>
</dbReference>
<evidence type="ECO:0000256" key="3">
    <source>
        <dbReference type="ARBA" id="ARBA00022525"/>
    </source>
</evidence>
<comment type="subcellular location">
    <subcellularLocation>
        <location evidence="1">Secreted</location>
    </subcellularLocation>
</comment>
<evidence type="ECO:0000313" key="9">
    <source>
        <dbReference type="Proteomes" id="UP000324222"/>
    </source>
</evidence>
<evidence type="ECO:0000256" key="5">
    <source>
        <dbReference type="ARBA" id="ARBA00023157"/>
    </source>
</evidence>
<evidence type="ECO:0000256" key="2">
    <source>
        <dbReference type="ARBA" id="ARBA00010905"/>
    </source>
</evidence>
<dbReference type="GO" id="GO:0005576">
    <property type="term" value="C:extracellular region"/>
    <property type="evidence" value="ECO:0007669"/>
    <property type="project" value="UniProtKB-SubCell"/>
</dbReference>
<keyword evidence="3" id="KW-0964">Secreted</keyword>
<sequence length="86" mass="9344">MKAILAKHFDTYAGDSSQLETFLSQEVLEGDILVVVTFDEASRNLSPTAKNMFAKLGVFFVVLSVLFVGGTCVVTVVILVCLFLLL</sequence>
<organism evidence="8 9">
    <name type="scientific">Portunus trituberculatus</name>
    <name type="common">Swimming crab</name>
    <name type="synonym">Neptunus trituberculatus</name>
    <dbReference type="NCBI Taxonomy" id="210409"/>
    <lineage>
        <taxon>Eukaryota</taxon>
        <taxon>Metazoa</taxon>
        <taxon>Ecdysozoa</taxon>
        <taxon>Arthropoda</taxon>
        <taxon>Crustacea</taxon>
        <taxon>Multicrustacea</taxon>
        <taxon>Malacostraca</taxon>
        <taxon>Eumalacostraca</taxon>
        <taxon>Eucarida</taxon>
        <taxon>Decapoda</taxon>
        <taxon>Pleocyemata</taxon>
        <taxon>Brachyura</taxon>
        <taxon>Eubrachyura</taxon>
        <taxon>Portunoidea</taxon>
        <taxon>Portunidae</taxon>
        <taxon>Portuninae</taxon>
        <taxon>Portunus</taxon>
    </lineage>
</organism>
<protein>
    <recommendedName>
        <fullName evidence="7">ILEI/PANDER domain-containing protein</fullName>
    </recommendedName>
</protein>
<dbReference type="EMBL" id="VSRR010043577">
    <property type="protein sequence ID" value="MPC76529.1"/>
    <property type="molecule type" value="Genomic_DNA"/>
</dbReference>
<dbReference type="AlphaFoldDB" id="A0A5B7I3W4"/>
<feature type="domain" description="ILEI/PANDER" evidence="7">
    <location>
        <begin position="6"/>
        <end position="58"/>
    </location>
</feature>
<proteinExistence type="inferred from homology"/>
<evidence type="ECO:0000259" key="7">
    <source>
        <dbReference type="Pfam" id="PF15711"/>
    </source>
</evidence>
<accession>A0A5B7I3W4</accession>
<keyword evidence="5" id="KW-1015">Disulfide bond</keyword>
<dbReference type="PANTHER" id="PTHR14592">
    <property type="entry name" value="UNCHARACTERIZED FAM3"/>
    <property type="match status" value="1"/>
</dbReference>
<gene>
    <name evidence="8" type="ORF">E2C01_070945</name>
</gene>
<comment type="similarity">
    <text evidence="2">Belongs to the FAM3 family.</text>
</comment>
<name>A0A5B7I3W4_PORTR</name>
<keyword evidence="6" id="KW-1133">Transmembrane helix</keyword>
<keyword evidence="4" id="KW-0732">Signal</keyword>
<evidence type="ECO:0000313" key="8">
    <source>
        <dbReference type="EMBL" id="MPC76529.1"/>
    </source>
</evidence>
<keyword evidence="6" id="KW-0812">Transmembrane</keyword>
<evidence type="ECO:0000256" key="6">
    <source>
        <dbReference type="SAM" id="Phobius"/>
    </source>
</evidence>
<evidence type="ECO:0000256" key="4">
    <source>
        <dbReference type="ARBA" id="ARBA00022729"/>
    </source>
</evidence>
<feature type="transmembrane region" description="Helical" evidence="6">
    <location>
        <begin position="56"/>
        <end position="85"/>
    </location>
</feature>
<keyword evidence="6" id="KW-0472">Membrane</keyword>
<evidence type="ECO:0000256" key="1">
    <source>
        <dbReference type="ARBA" id="ARBA00004613"/>
    </source>
</evidence>
<dbReference type="OrthoDB" id="440755at2759"/>
<dbReference type="InterPro" id="IPR039477">
    <property type="entry name" value="ILEI/PANDER_dom"/>
</dbReference>
<reference evidence="8 9" key="1">
    <citation type="submission" date="2019-05" db="EMBL/GenBank/DDBJ databases">
        <title>Another draft genome of Portunus trituberculatus and its Hox gene families provides insights of decapod evolution.</title>
        <authorList>
            <person name="Jeong J.-H."/>
            <person name="Song I."/>
            <person name="Kim S."/>
            <person name="Choi T."/>
            <person name="Kim D."/>
            <person name="Ryu S."/>
            <person name="Kim W."/>
        </authorList>
    </citation>
    <scope>NUCLEOTIDE SEQUENCE [LARGE SCALE GENOMIC DNA]</scope>
    <source>
        <tissue evidence="8">Muscle</tissue>
    </source>
</reference>
<keyword evidence="9" id="KW-1185">Reference proteome</keyword>